<gene>
    <name evidence="2" type="ORF">CLODIP_2_CD00705</name>
</gene>
<feature type="compositionally biased region" description="Basic residues" evidence="1">
    <location>
        <begin position="156"/>
        <end position="168"/>
    </location>
</feature>
<protein>
    <submittedName>
        <fullName evidence="2">Uncharacterized protein</fullName>
    </submittedName>
</protein>
<keyword evidence="3" id="KW-1185">Reference proteome</keyword>
<feature type="compositionally biased region" description="Basic and acidic residues" evidence="1">
    <location>
        <begin position="198"/>
        <end position="226"/>
    </location>
</feature>
<organism evidence="2 3">
    <name type="scientific">Cloeon dipterum</name>
    <dbReference type="NCBI Taxonomy" id="197152"/>
    <lineage>
        <taxon>Eukaryota</taxon>
        <taxon>Metazoa</taxon>
        <taxon>Ecdysozoa</taxon>
        <taxon>Arthropoda</taxon>
        <taxon>Hexapoda</taxon>
        <taxon>Insecta</taxon>
        <taxon>Pterygota</taxon>
        <taxon>Palaeoptera</taxon>
        <taxon>Ephemeroptera</taxon>
        <taxon>Pisciforma</taxon>
        <taxon>Baetidae</taxon>
        <taxon>Cloeon</taxon>
    </lineage>
</organism>
<feature type="compositionally biased region" description="Basic residues" evidence="1">
    <location>
        <begin position="228"/>
        <end position="237"/>
    </location>
</feature>
<proteinExistence type="predicted"/>
<evidence type="ECO:0000256" key="1">
    <source>
        <dbReference type="SAM" id="MobiDB-lite"/>
    </source>
</evidence>
<reference evidence="2 3" key="1">
    <citation type="submission" date="2020-04" db="EMBL/GenBank/DDBJ databases">
        <authorList>
            <person name="Alioto T."/>
            <person name="Alioto T."/>
            <person name="Gomez Garrido J."/>
        </authorList>
    </citation>
    <scope>NUCLEOTIDE SEQUENCE [LARGE SCALE GENOMIC DNA]</scope>
</reference>
<dbReference type="AlphaFoldDB" id="A0A8S1DIU4"/>
<name>A0A8S1DIU4_9INSE</name>
<comment type="caution">
    <text evidence="2">The sequence shown here is derived from an EMBL/GenBank/DDBJ whole genome shotgun (WGS) entry which is preliminary data.</text>
</comment>
<accession>A0A8S1DIU4</accession>
<dbReference type="EMBL" id="CADEPI010000316">
    <property type="protein sequence ID" value="CAB3383613.1"/>
    <property type="molecule type" value="Genomic_DNA"/>
</dbReference>
<sequence length="539" mass="61839">MKVTTKMLTKGGNKRELRLLEINGTGFVVIFNFMPMEFNAEKNYHYWMMDCMWPELESLVQRSSLNLAGQTPYNHKILLSLFKTEESTNLKVKISYVPDIGSLKDALDVDDDYNGSISEINIKAEVHFKGDRSKLKAALDTLQHFNEPENIRAAKVRLPKTPIKKKPFKQLQNYSGDQVDSDIECLSPKPEPPWKASTHKEEEKRKSTDDSQEEAKKIKISKESKAAVRQKKGRKSKVDKNQPTLKNFFSPSQNRGKSILSQEEDEKIERICSLDRKSDTTDSQEDIFADDCNVVAEHSPLKLTPKENYFTPNYDSVFDSPQPSTSKCNLSESQTARFVMLSQSPVKANTPMRKHSQDEDAIIKDNYPDPVITTCLALEPGAMDKILYVNTKNDAEFRKCCKQFRKVLENGDTDVMDCAVIEKMFKAHTDYLWALHNGKVPSLLREEFLKTEDNGYAMHYEEGGLLFSFENLNMLTNMVAQTVHESKDEQNKNMNYTIKVLMPELIARIVMSVYKVSKQDALKKIRDISIYQSHKIFNF</sequence>
<dbReference type="OrthoDB" id="8245806at2759"/>
<feature type="compositionally biased region" description="Polar residues" evidence="1">
    <location>
        <begin position="241"/>
        <end position="261"/>
    </location>
</feature>
<evidence type="ECO:0000313" key="3">
    <source>
        <dbReference type="Proteomes" id="UP000494165"/>
    </source>
</evidence>
<evidence type="ECO:0000313" key="2">
    <source>
        <dbReference type="EMBL" id="CAB3383613.1"/>
    </source>
</evidence>
<feature type="region of interest" description="Disordered" evidence="1">
    <location>
        <begin position="156"/>
        <end position="266"/>
    </location>
</feature>
<dbReference type="Proteomes" id="UP000494165">
    <property type="component" value="Unassembled WGS sequence"/>
</dbReference>